<evidence type="ECO:0000313" key="9">
    <source>
        <dbReference type="Proteomes" id="UP001237448"/>
    </source>
</evidence>
<keyword evidence="2 6" id="KW-0732">Signal</keyword>
<evidence type="ECO:0000256" key="5">
    <source>
        <dbReference type="ARBA" id="ARBA00038306"/>
    </source>
</evidence>
<dbReference type="PANTHER" id="PTHR34001:SF3">
    <property type="entry name" value="BLL7405 PROTEIN"/>
    <property type="match status" value="1"/>
</dbReference>
<keyword evidence="9" id="KW-1185">Reference proteome</keyword>
<dbReference type="EMBL" id="JAUSVK010000001">
    <property type="protein sequence ID" value="MDQ0393164.1"/>
    <property type="molecule type" value="Genomic_DNA"/>
</dbReference>
<dbReference type="RefSeq" id="WP_307428080.1">
    <property type="nucleotide sequence ID" value="NZ_JAUSVK010000001.1"/>
</dbReference>
<gene>
    <name evidence="8" type="ORF">J3R73_002956</name>
</gene>
<dbReference type="Proteomes" id="UP001237448">
    <property type="component" value="Unassembled WGS sequence"/>
</dbReference>
<feature type="domain" description="Outer membrane protein beta-barrel" evidence="7">
    <location>
        <begin position="8"/>
        <end position="232"/>
    </location>
</feature>
<protein>
    <submittedName>
        <fullName evidence="8">Outer membrane immunogenic protein</fullName>
    </submittedName>
</protein>
<evidence type="ECO:0000256" key="4">
    <source>
        <dbReference type="ARBA" id="ARBA00023237"/>
    </source>
</evidence>
<sequence>MKIFALAIAAALSLGSTAALAADLAAPPAEPQAPVVMPYTWTGFYVGAHAGYGWGRERDDQSHLFSQTPPPPPPPDKLDLEGFIGGAHAGYNYQVGPFVLGAEGDIDYAAITASGPFSYNGGTVVGNLRLRTDLQGSARVRAGYAIDKLLIYTTGGVAFANAKLSTNGAGPSNTHVGWTIGGGFEYAFTDNWIGRAEVRYSDFEKKNYETLYGPVKSGWNQTTTELGVSYKF</sequence>
<organism evidence="8 9">
    <name type="scientific">Labrys monachus</name>
    <dbReference type="NCBI Taxonomy" id="217067"/>
    <lineage>
        <taxon>Bacteria</taxon>
        <taxon>Pseudomonadati</taxon>
        <taxon>Pseudomonadota</taxon>
        <taxon>Alphaproteobacteria</taxon>
        <taxon>Hyphomicrobiales</taxon>
        <taxon>Xanthobacteraceae</taxon>
        <taxon>Labrys</taxon>
    </lineage>
</organism>
<evidence type="ECO:0000256" key="2">
    <source>
        <dbReference type="ARBA" id="ARBA00022729"/>
    </source>
</evidence>
<dbReference type="Pfam" id="PF13505">
    <property type="entry name" value="OMP_b-brl"/>
    <property type="match status" value="1"/>
</dbReference>
<evidence type="ECO:0000259" key="7">
    <source>
        <dbReference type="Pfam" id="PF13505"/>
    </source>
</evidence>
<evidence type="ECO:0000256" key="3">
    <source>
        <dbReference type="ARBA" id="ARBA00023136"/>
    </source>
</evidence>
<evidence type="ECO:0000313" key="8">
    <source>
        <dbReference type="EMBL" id="MDQ0393164.1"/>
    </source>
</evidence>
<dbReference type="InterPro" id="IPR027385">
    <property type="entry name" value="Beta-barrel_OMP"/>
</dbReference>
<dbReference type="InterPro" id="IPR051692">
    <property type="entry name" value="OMP-like"/>
</dbReference>
<keyword evidence="4" id="KW-0998">Cell outer membrane</keyword>
<dbReference type="InterPro" id="IPR011250">
    <property type="entry name" value="OMP/PagP_B-barrel"/>
</dbReference>
<name>A0ABU0FGA6_9HYPH</name>
<feature type="signal peptide" evidence="6">
    <location>
        <begin position="1"/>
        <end position="21"/>
    </location>
</feature>
<reference evidence="8 9" key="1">
    <citation type="submission" date="2023-07" db="EMBL/GenBank/DDBJ databases">
        <title>Genomic Encyclopedia of Type Strains, Phase IV (KMG-IV): sequencing the most valuable type-strain genomes for metagenomic binning, comparative biology and taxonomic classification.</title>
        <authorList>
            <person name="Goeker M."/>
        </authorList>
    </citation>
    <scope>NUCLEOTIDE SEQUENCE [LARGE SCALE GENOMIC DNA]</scope>
    <source>
        <strain evidence="8 9">DSM 5896</strain>
    </source>
</reference>
<comment type="similarity">
    <text evidence="5">Belongs to the Omp25/RopB family.</text>
</comment>
<evidence type="ECO:0000256" key="1">
    <source>
        <dbReference type="ARBA" id="ARBA00004442"/>
    </source>
</evidence>
<evidence type="ECO:0000256" key="6">
    <source>
        <dbReference type="SAM" id="SignalP"/>
    </source>
</evidence>
<feature type="chain" id="PRO_5046666652" evidence="6">
    <location>
        <begin position="22"/>
        <end position="232"/>
    </location>
</feature>
<accession>A0ABU0FGA6</accession>
<dbReference type="Gene3D" id="2.40.160.20">
    <property type="match status" value="1"/>
</dbReference>
<proteinExistence type="inferred from homology"/>
<comment type="caution">
    <text evidence="8">The sequence shown here is derived from an EMBL/GenBank/DDBJ whole genome shotgun (WGS) entry which is preliminary data.</text>
</comment>
<dbReference type="PANTHER" id="PTHR34001">
    <property type="entry name" value="BLL7405 PROTEIN"/>
    <property type="match status" value="1"/>
</dbReference>
<comment type="subcellular location">
    <subcellularLocation>
        <location evidence="1">Cell outer membrane</location>
    </subcellularLocation>
</comment>
<dbReference type="SUPFAM" id="SSF56925">
    <property type="entry name" value="OMPA-like"/>
    <property type="match status" value="1"/>
</dbReference>
<keyword evidence="3" id="KW-0472">Membrane</keyword>